<dbReference type="AlphaFoldDB" id="M5J7C6"/>
<protein>
    <submittedName>
        <fullName evidence="2">Uncharacterized protein</fullName>
    </submittedName>
</protein>
<evidence type="ECO:0000256" key="1">
    <source>
        <dbReference type="SAM" id="Phobius"/>
    </source>
</evidence>
<organism evidence="2 3">
    <name type="scientific">Ligilactobacillus saerimneri 30a</name>
    <dbReference type="NCBI Taxonomy" id="1227363"/>
    <lineage>
        <taxon>Bacteria</taxon>
        <taxon>Bacillati</taxon>
        <taxon>Bacillota</taxon>
        <taxon>Bacilli</taxon>
        <taxon>Lactobacillales</taxon>
        <taxon>Lactobacillaceae</taxon>
        <taxon>Ligilactobacillus</taxon>
    </lineage>
</organism>
<reference evidence="2 3" key="1">
    <citation type="journal article" date="2013" name="Genome Announc.">
        <title>Genome Sequence of Lactobacillus saerimneri 30a (Formerly Lactobacillus sp. Strain 30a), a Reference Lactic Acid Bacterium Strain Producing Biogenic Amines.</title>
        <authorList>
            <person name="Romano A."/>
            <person name="Trip H."/>
            <person name="Campbell-Sills H."/>
            <person name="Bouchez O."/>
            <person name="Sherman D."/>
            <person name="Lolkema J.S."/>
            <person name="Lucas P.M."/>
        </authorList>
    </citation>
    <scope>NUCLEOTIDE SEQUENCE [LARGE SCALE GENOMIC DNA]</scope>
    <source>
        <strain evidence="2 3">30a</strain>
    </source>
</reference>
<gene>
    <name evidence="2" type="ORF">D271_01587</name>
</gene>
<name>M5J7C6_9LACO</name>
<keyword evidence="1" id="KW-0472">Membrane</keyword>
<keyword evidence="1" id="KW-1133">Transmembrane helix</keyword>
<proteinExistence type="predicted"/>
<accession>M5J7C6</accession>
<dbReference type="EMBL" id="ANAG01000005">
    <property type="protein sequence ID" value="EKW99522.1"/>
    <property type="molecule type" value="Genomic_DNA"/>
</dbReference>
<keyword evidence="3" id="KW-1185">Reference proteome</keyword>
<dbReference type="Proteomes" id="UP000011912">
    <property type="component" value="Unassembled WGS sequence"/>
</dbReference>
<comment type="caution">
    <text evidence="2">The sequence shown here is derived from an EMBL/GenBank/DDBJ whole genome shotgun (WGS) entry which is preliminary data.</text>
</comment>
<feature type="transmembrane region" description="Helical" evidence="1">
    <location>
        <begin position="12"/>
        <end position="39"/>
    </location>
</feature>
<feature type="transmembrane region" description="Helical" evidence="1">
    <location>
        <begin position="51"/>
        <end position="71"/>
    </location>
</feature>
<evidence type="ECO:0000313" key="3">
    <source>
        <dbReference type="Proteomes" id="UP000011912"/>
    </source>
</evidence>
<keyword evidence="1" id="KW-0812">Transmembrane</keyword>
<evidence type="ECO:0000313" key="2">
    <source>
        <dbReference type="EMBL" id="EKW99522.1"/>
    </source>
</evidence>
<sequence length="75" mass="8666">MKLYKWKKEDTLTSIIAFVVIIISGTIGVVCAMYDITVFDLIIKLFTVFKTIIYMYIFGGILLLFLPFIIIGKFF</sequence>